<evidence type="ECO:0000256" key="7">
    <source>
        <dbReference type="ARBA" id="ARBA00022801"/>
    </source>
</evidence>
<gene>
    <name evidence="14" type="primary">uppP</name>
    <name evidence="15" type="ORF">ACFO5S_20875</name>
</gene>
<dbReference type="EC" id="3.6.1.27" evidence="3 14"/>
<dbReference type="InterPro" id="IPR003824">
    <property type="entry name" value="UppP"/>
</dbReference>
<reference evidence="16" key="1">
    <citation type="journal article" date="2019" name="Int. J. Syst. Evol. Microbiol.">
        <title>The Global Catalogue of Microorganisms (GCM) 10K type strain sequencing project: providing services to taxonomists for standard genome sequencing and annotation.</title>
        <authorList>
            <consortium name="The Broad Institute Genomics Platform"/>
            <consortium name="The Broad Institute Genome Sequencing Center for Infectious Disease"/>
            <person name="Wu L."/>
            <person name="Ma J."/>
        </authorList>
    </citation>
    <scope>NUCLEOTIDE SEQUENCE [LARGE SCALE GENOMIC DNA]</scope>
    <source>
        <strain evidence="16">WYCCWR 13023</strain>
    </source>
</reference>
<keyword evidence="7 14" id="KW-0378">Hydrolase</keyword>
<feature type="transmembrane region" description="Helical" evidence="14">
    <location>
        <begin position="210"/>
        <end position="230"/>
    </location>
</feature>
<keyword evidence="8 14" id="KW-1133">Transmembrane helix</keyword>
<keyword evidence="9 14" id="KW-0472">Membrane</keyword>
<dbReference type="PANTHER" id="PTHR30622">
    <property type="entry name" value="UNDECAPRENYL-DIPHOSPHATASE"/>
    <property type="match status" value="1"/>
</dbReference>
<feature type="transmembrane region" description="Helical" evidence="14">
    <location>
        <begin position="44"/>
        <end position="65"/>
    </location>
</feature>
<evidence type="ECO:0000313" key="15">
    <source>
        <dbReference type="EMBL" id="MFC4749918.1"/>
    </source>
</evidence>
<keyword evidence="14" id="KW-0133">Cell shape</keyword>
<dbReference type="Pfam" id="PF02673">
    <property type="entry name" value="BacA"/>
    <property type="match status" value="1"/>
</dbReference>
<keyword evidence="10 14" id="KW-0046">Antibiotic resistance</keyword>
<feature type="transmembrane region" description="Helical" evidence="14">
    <location>
        <begin position="173"/>
        <end position="190"/>
    </location>
</feature>
<keyword evidence="16" id="KW-1185">Reference proteome</keyword>
<dbReference type="PANTHER" id="PTHR30622:SF3">
    <property type="entry name" value="UNDECAPRENYL-DIPHOSPHATASE"/>
    <property type="match status" value="1"/>
</dbReference>
<dbReference type="EMBL" id="JBHSGV010000010">
    <property type="protein sequence ID" value="MFC4749918.1"/>
    <property type="molecule type" value="Genomic_DNA"/>
</dbReference>
<evidence type="ECO:0000256" key="5">
    <source>
        <dbReference type="ARBA" id="ARBA00022475"/>
    </source>
</evidence>
<keyword evidence="6 14" id="KW-0812">Transmembrane</keyword>
<evidence type="ECO:0000256" key="9">
    <source>
        <dbReference type="ARBA" id="ARBA00023136"/>
    </source>
</evidence>
<evidence type="ECO:0000256" key="12">
    <source>
        <dbReference type="ARBA" id="ARBA00032932"/>
    </source>
</evidence>
<sequence length="265" mass="29190">MNTLQAIVLAIIEGITEFLPVSSTGHMIIASSFFGIAHEDFTKLFTIVIQLGAILSVVILYFKRFFQSLDFYFKLLVAFIPAVVLGLLLSDFIDGLLENPVTVAISLLIGGVILLKVDEWFNNPNTPETSQEISYLQAFKIGLFQCIAMIPGVSRSGASIVGGMSQKLSRTTAAEFSFFLAVPTMFGATAKKCYDYYKSGFELSHDQINILVIGNVVAFIVALLAIKTFIGFLTKHGFKVFGYYRIIAGIILLLIHFLIHPLTII</sequence>
<evidence type="ECO:0000256" key="10">
    <source>
        <dbReference type="ARBA" id="ARBA00023251"/>
    </source>
</evidence>
<comment type="catalytic activity">
    <reaction evidence="13 14">
        <text>di-trans,octa-cis-undecaprenyl diphosphate + H2O = di-trans,octa-cis-undecaprenyl phosphate + phosphate + H(+)</text>
        <dbReference type="Rhea" id="RHEA:28094"/>
        <dbReference type="ChEBI" id="CHEBI:15377"/>
        <dbReference type="ChEBI" id="CHEBI:15378"/>
        <dbReference type="ChEBI" id="CHEBI:43474"/>
        <dbReference type="ChEBI" id="CHEBI:58405"/>
        <dbReference type="ChEBI" id="CHEBI:60392"/>
        <dbReference type="EC" id="3.6.1.27"/>
    </reaction>
</comment>
<comment type="function">
    <text evidence="14">Catalyzes the dephosphorylation of undecaprenyl diphosphate (UPP). Confers resistance to bacitracin.</text>
</comment>
<dbReference type="RefSeq" id="WP_213259951.1">
    <property type="nucleotide sequence ID" value="NZ_JAGYWA010000010.1"/>
</dbReference>
<evidence type="ECO:0000256" key="8">
    <source>
        <dbReference type="ARBA" id="ARBA00022989"/>
    </source>
</evidence>
<evidence type="ECO:0000256" key="13">
    <source>
        <dbReference type="ARBA" id="ARBA00047594"/>
    </source>
</evidence>
<comment type="miscellaneous">
    <text evidence="14">Bacitracin is thought to be involved in the inhibition of peptidoglycan synthesis by sequestering undecaprenyl diphosphate, thereby reducing the pool of lipid carrier available.</text>
</comment>
<evidence type="ECO:0000256" key="1">
    <source>
        <dbReference type="ARBA" id="ARBA00004651"/>
    </source>
</evidence>
<dbReference type="NCBIfam" id="NF001390">
    <property type="entry name" value="PRK00281.1-4"/>
    <property type="match status" value="1"/>
</dbReference>
<feature type="transmembrane region" description="Helical" evidence="14">
    <location>
        <begin position="71"/>
        <end position="89"/>
    </location>
</feature>
<evidence type="ECO:0000256" key="2">
    <source>
        <dbReference type="ARBA" id="ARBA00010621"/>
    </source>
</evidence>
<evidence type="ECO:0000256" key="3">
    <source>
        <dbReference type="ARBA" id="ARBA00012374"/>
    </source>
</evidence>
<accession>A0ABV9PIU2</accession>
<dbReference type="NCBIfam" id="TIGR00753">
    <property type="entry name" value="undec_PP_bacA"/>
    <property type="match status" value="1"/>
</dbReference>
<dbReference type="Proteomes" id="UP001595935">
    <property type="component" value="Unassembled WGS sequence"/>
</dbReference>
<comment type="similarity">
    <text evidence="2 14">Belongs to the UppP family.</text>
</comment>
<feature type="transmembrane region" description="Helical" evidence="14">
    <location>
        <begin position="242"/>
        <end position="259"/>
    </location>
</feature>
<comment type="caution">
    <text evidence="15">The sequence shown here is derived from an EMBL/GenBank/DDBJ whole genome shotgun (WGS) entry which is preliminary data.</text>
</comment>
<evidence type="ECO:0000256" key="4">
    <source>
        <dbReference type="ARBA" id="ARBA00021581"/>
    </source>
</evidence>
<keyword evidence="5 14" id="KW-1003">Cell membrane</keyword>
<evidence type="ECO:0000313" key="16">
    <source>
        <dbReference type="Proteomes" id="UP001595935"/>
    </source>
</evidence>
<evidence type="ECO:0000256" key="14">
    <source>
        <dbReference type="HAMAP-Rule" id="MF_01006"/>
    </source>
</evidence>
<comment type="subcellular location">
    <subcellularLocation>
        <location evidence="1 14">Cell membrane</location>
        <topology evidence="1 14">Multi-pass membrane protein</topology>
    </subcellularLocation>
</comment>
<organism evidence="15 16">
    <name type="scientific">Flavobacterium branchiicola</name>
    <dbReference type="NCBI Taxonomy" id="1114875"/>
    <lineage>
        <taxon>Bacteria</taxon>
        <taxon>Pseudomonadati</taxon>
        <taxon>Bacteroidota</taxon>
        <taxon>Flavobacteriia</taxon>
        <taxon>Flavobacteriales</taxon>
        <taxon>Flavobacteriaceae</taxon>
        <taxon>Flavobacterium</taxon>
    </lineage>
</organism>
<keyword evidence="14" id="KW-0573">Peptidoglycan synthesis</keyword>
<dbReference type="GO" id="GO:0050380">
    <property type="term" value="F:undecaprenyl-diphosphatase activity"/>
    <property type="evidence" value="ECO:0007669"/>
    <property type="project" value="UniProtKB-EC"/>
</dbReference>
<proteinExistence type="inferred from homology"/>
<evidence type="ECO:0000256" key="11">
    <source>
        <dbReference type="ARBA" id="ARBA00032707"/>
    </source>
</evidence>
<name>A0ABV9PIU2_9FLAO</name>
<feature type="transmembrane region" description="Helical" evidence="14">
    <location>
        <begin position="18"/>
        <end position="37"/>
    </location>
</feature>
<dbReference type="HAMAP" id="MF_01006">
    <property type="entry name" value="Undec_diphosphatase"/>
    <property type="match status" value="1"/>
</dbReference>
<evidence type="ECO:0000256" key="6">
    <source>
        <dbReference type="ARBA" id="ARBA00022692"/>
    </source>
</evidence>
<protein>
    <recommendedName>
        <fullName evidence="4 14">Undecaprenyl-diphosphatase</fullName>
        <ecNumber evidence="3 14">3.6.1.27</ecNumber>
    </recommendedName>
    <alternativeName>
        <fullName evidence="12 14">Bacitracin resistance protein</fullName>
    </alternativeName>
    <alternativeName>
        <fullName evidence="11 14">Undecaprenyl pyrophosphate phosphatase</fullName>
    </alternativeName>
</protein>
<keyword evidence="14" id="KW-0961">Cell wall biogenesis/degradation</keyword>
<dbReference type="NCBIfam" id="NF001389">
    <property type="entry name" value="PRK00281.1-2"/>
    <property type="match status" value="1"/>
</dbReference>